<proteinExistence type="predicted"/>
<organism evidence="1 2">
    <name type="scientific">Acinetobacter qingfengensis</name>
    <dbReference type="NCBI Taxonomy" id="1262585"/>
    <lineage>
        <taxon>Bacteria</taxon>
        <taxon>Pseudomonadati</taxon>
        <taxon>Pseudomonadota</taxon>
        <taxon>Gammaproteobacteria</taxon>
        <taxon>Moraxellales</taxon>
        <taxon>Moraxellaceae</taxon>
        <taxon>Acinetobacter</taxon>
    </lineage>
</organism>
<evidence type="ECO:0000313" key="2">
    <source>
        <dbReference type="Proteomes" id="UP000185895"/>
    </source>
</evidence>
<dbReference type="OrthoDB" id="6710883at2"/>
<comment type="caution">
    <text evidence="1">The sequence shown here is derived from an EMBL/GenBank/DDBJ whole genome shotgun (WGS) entry which is preliminary data.</text>
</comment>
<reference evidence="1 2" key="1">
    <citation type="submission" date="2016-09" db="EMBL/GenBank/DDBJ databases">
        <authorList>
            <person name="Capua I."/>
            <person name="De Benedictis P."/>
            <person name="Joannis T."/>
            <person name="Lombin L.H."/>
            <person name="Cattoli G."/>
        </authorList>
    </citation>
    <scope>NUCLEOTIDE SEQUENCE [LARGE SCALE GENOMIC DNA]</scope>
    <source>
        <strain evidence="1 2">ANC 4671</strain>
    </source>
</reference>
<gene>
    <name evidence="1" type="ORF">BJI46_03160</name>
</gene>
<sequence>MQHINSDLIDTEINICEKFKIKPSKIIIGYQTYDLLMHDPIFSDQVLRSSANPNKRRYRNIRIKLTQRAFQIEVV</sequence>
<name>A0A1E7R9C5_9GAMM</name>
<keyword evidence="2" id="KW-1185">Reference proteome</keyword>
<dbReference type="EMBL" id="MKKK01000023">
    <property type="protein sequence ID" value="OEY95928.1"/>
    <property type="molecule type" value="Genomic_DNA"/>
</dbReference>
<accession>A0A1E7R9C5</accession>
<protein>
    <submittedName>
        <fullName evidence="1">Uncharacterized protein</fullName>
    </submittedName>
</protein>
<dbReference type="STRING" id="1262585.BJI46_03160"/>
<evidence type="ECO:0000313" key="1">
    <source>
        <dbReference type="EMBL" id="OEY95928.1"/>
    </source>
</evidence>
<dbReference type="AlphaFoldDB" id="A0A1E7R9C5"/>
<dbReference type="Proteomes" id="UP000185895">
    <property type="component" value="Unassembled WGS sequence"/>
</dbReference>